<accession>A0A834U4H6</accession>
<name>A0A834U4H6_VESPE</name>
<evidence type="ECO:0000313" key="2">
    <source>
        <dbReference type="EMBL" id="KAF7415977.1"/>
    </source>
</evidence>
<gene>
    <name evidence="2" type="ORF">H0235_012569</name>
</gene>
<proteinExistence type="predicted"/>
<organism evidence="2 3">
    <name type="scientific">Vespula pensylvanica</name>
    <name type="common">Western yellow jacket</name>
    <name type="synonym">Wasp</name>
    <dbReference type="NCBI Taxonomy" id="30213"/>
    <lineage>
        <taxon>Eukaryota</taxon>
        <taxon>Metazoa</taxon>
        <taxon>Ecdysozoa</taxon>
        <taxon>Arthropoda</taxon>
        <taxon>Hexapoda</taxon>
        <taxon>Insecta</taxon>
        <taxon>Pterygota</taxon>
        <taxon>Neoptera</taxon>
        <taxon>Endopterygota</taxon>
        <taxon>Hymenoptera</taxon>
        <taxon>Apocrita</taxon>
        <taxon>Aculeata</taxon>
        <taxon>Vespoidea</taxon>
        <taxon>Vespidae</taxon>
        <taxon>Vespinae</taxon>
        <taxon>Vespula</taxon>
    </lineage>
</organism>
<evidence type="ECO:0000256" key="1">
    <source>
        <dbReference type="SAM" id="MobiDB-lite"/>
    </source>
</evidence>
<dbReference type="Proteomes" id="UP000600918">
    <property type="component" value="Unassembled WGS sequence"/>
</dbReference>
<feature type="compositionally biased region" description="Basic and acidic residues" evidence="1">
    <location>
        <begin position="13"/>
        <end position="33"/>
    </location>
</feature>
<protein>
    <submittedName>
        <fullName evidence="2">Uncharacterized protein</fullName>
    </submittedName>
</protein>
<comment type="caution">
    <text evidence="2">The sequence shown here is derived from an EMBL/GenBank/DDBJ whole genome shotgun (WGS) entry which is preliminary data.</text>
</comment>
<reference evidence="2" key="1">
    <citation type="journal article" date="2020" name="G3 (Bethesda)">
        <title>High-Quality Assemblies for Three Invasive Social Wasps from the &lt;i&gt;Vespula&lt;/i&gt; Genus.</title>
        <authorList>
            <person name="Harrop T.W.R."/>
            <person name="Guhlin J."/>
            <person name="McLaughlin G.M."/>
            <person name="Permina E."/>
            <person name="Stockwell P."/>
            <person name="Gilligan J."/>
            <person name="Le Lec M.F."/>
            <person name="Gruber M.A.M."/>
            <person name="Quinn O."/>
            <person name="Lovegrove M."/>
            <person name="Duncan E.J."/>
            <person name="Remnant E.J."/>
            <person name="Van Eeckhoven J."/>
            <person name="Graham B."/>
            <person name="Knapp R.A."/>
            <person name="Langford K.W."/>
            <person name="Kronenberg Z."/>
            <person name="Press M.O."/>
            <person name="Eacker S.M."/>
            <person name="Wilson-Rankin E.E."/>
            <person name="Purcell J."/>
            <person name="Lester P.J."/>
            <person name="Dearden P.K."/>
        </authorList>
    </citation>
    <scope>NUCLEOTIDE SEQUENCE</scope>
    <source>
        <strain evidence="2">Volc-1</strain>
    </source>
</reference>
<feature type="region of interest" description="Disordered" evidence="1">
    <location>
        <begin position="1"/>
        <end position="74"/>
    </location>
</feature>
<dbReference type="AlphaFoldDB" id="A0A834U4H6"/>
<keyword evidence="3" id="KW-1185">Reference proteome</keyword>
<feature type="compositionally biased region" description="Acidic residues" evidence="1">
    <location>
        <begin position="34"/>
        <end position="64"/>
    </location>
</feature>
<dbReference type="EMBL" id="JACSDY010000011">
    <property type="protein sequence ID" value="KAF7415977.1"/>
    <property type="molecule type" value="Genomic_DNA"/>
</dbReference>
<sequence>MKHVEQETSGTRRPLDLELVDLSKERNTRLNKLDDDEGEEEEGEEEEEEEKEEEGEEEEEEEDEKTFKEATFII</sequence>
<evidence type="ECO:0000313" key="3">
    <source>
        <dbReference type="Proteomes" id="UP000600918"/>
    </source>
</evidence>